<dbReference type="Proteomes" id="UP001615550">
    <property type="component" value="Unassembled WGS sequence"/>
</dbReference>
<evidence type="ECO:0000313" key="2">
    <source>
        <dbReference type="Proteomes" id="UP001615550"/>
    </source>
</evidence>
<evidence type="ECO:0000313" key="1">
    <source>
        <dbReference type="EMBL" id="MFJ1267835.1"/>
    </source>
</evidence>
<proteinExistence type="predicted"/>
<comment type="caution">
    <text evidence="1">The sequence shown here is derived from an EMBL/GenBank/DDBJ whole genome shotgun (WGS) entry which is preliminary data.</text>
</comment>
<gene>
    <name evidence="1" type="ORF">ACD661_04570</name>
</gene>
<dbReference type="RefSeq" id="WP_400186664.1">
    <property type="nucleotide sequence ID" value="NZ_JBGORX010000001.1"/>
</dbReference>
<sequence>MKPKKETSLNNLKVIAIDINHKHPAFIHYKTGKNAREKMRLLMDKIISAYEQARALTPDAEILVTWREYGITDAKSAKLITNTDKNVFLAEIKKLVNERPMLSILVGPTLIQKKRDQESIPSLIKYYQDLSWVSALEGNNERGIFGQPLINKHLEANFDEVKQIKKGPFYTVKNSAYWVSKSEGAVKIQPIAKKSPFNEINKHTIMDYSSSSGGALLPKETNTVFQPAKGLGKNSFFKLPNNQRAVLQICREHGLGIVVPMRNKETVDVHFVLSASIHPHLDKIYGKHAIFVDNDYFPLHLVKDQESTLDKSVELSVICLFDNSNTLIPVKPFCPLQLFVKPLLEKLSKDTSNQDWINELKKYVKSILLLEQKEYMELINLIDKELIKKNSPEKNMALYEIGMKLIEETQIRYGDETMKNKLKTKLFPQCRKDFLEAFIVNTYLADGIDEMTDLILLFKKLNVRREELNEIDWDCYRELSQKVEGLLLEEPDENAIMSPSFP</sequence>
<protein>
    <submittedName>
        <fullName evidence="1">Uncharacterized protein</fullName>
    </submittedName>
</protein>
<keyword evidence="2" id="KW-1185">Reference proteome</keyword>
<dbReference type="EMBL" id="JBGORX010000001">
    <property type="protein sequence ID" value="MFJ1267835.1"/>
    <property type="molecule type" value="Genomic_DNA"/>
</dbReference>
<reference evidence="1 2" key="1">
    <citation type="submission" date="2024-08" db="EMBL/GenBank/DDBJ databases">
        <title>Draft Genome Sequence of Legionella lytica strain DSB2004, Isolated From a Fire Sprinkler System.</title>
        <authorList>
            <person name="Everhart A.D."/>
            <person name="Kidane D.T."/>
            <person name="Farone A.L."/>
            <person name="Farone M.B."/>
        </authorList>
    </citation>
    <scope>NUCLEOTIDE SEQUENCE [LARGE SCALE GENOMIC DNA]</scope>
    <source>
        <strain evidence="1 2">DSB2004</strain>
    </source>
</reference>
<accession>A0ABW8D8K8</accession>
<organism evidence="1 2">
    <name type="scientific">Legionella lytica</name>
    <dbReference type="NCBI Taxonomy" id="96232"/>
    <lineage>
        <taxon>Bacteria</taxon>
        <taxon>Pseudomonadati</taxon>
        <taxon>Pseudomonadota</taxon>
        <taxon>Gammaproteobacteria</taxon>
        <taxon>Legionellales</taxon>
        <taxon>Legionellaceae</taxon>
        <taxon>Legionella</taxon>
    </lineage>
</organism>
<name>A0ABW8D8K8_9GAMM</name>